<dbReference type="Pfam" id="PF05336">
    <property type="entry name" value="rhaM"/>
    <property type="match status" value="1"/>
</dbReference>
<dbReference type="Gene3D" id="3.30.70.100">
    <property type="match status" value="1"/>
</dbReference>
<dbReference type="InterPro" id="IPR008000">
    <property type="entry name" value="Rham/fucose_mutarotase"/>
</dbReference>
<dbReference type="InterPro" id="IPR011008">
    <property type="entry name" value="Dimeric_a/b-barrel"/>
</dbReference>
<dbReference type="PANTHER" id="PTHR43239:SF1">
    <property type="entry name" value="UPF0734 PROTEIN DDB_G0273871_DDB_G0273177"/>
    <property type="match status" value="1"/>
</dbReference>
<protein>
    <submittedName>
        <fullName evidence="1">L-rhamnose mutarotase</fullName>
    </submittedName>
</protein>
<evidence type="ECO:0000313" key="1">
    <source>
        <dbReference type="EMBL" id="RJX69239.1"/>
    </source>
</evidence>
<comment type="caution">
    <text evidence="1">The sequence shown here is derived from an EMBL/GenBank/DDBJ whole genome shotgun (WGS) entry which is preliminary data.</text>
</comment>
<dbReference type="AlphaFoldDB" id="A0A419R429"/>
<keyword evidence="2" id="KW-1185">Reference proteome</keyword>
<gene>
    <name evidence="1" type="ORF">D6858_05015</name>
</gene>
<reference evidence="1 2" key="1">
    <citation type="submission" date="2018-09" db="EMBL/GenBank/DDBJ databases">
        <title>Altererythrobacter sp.Ery1 and Ery12, the genome sequencing of novel strains in genus Alterythrobacter.</title>
        <authorList>
            <person name="Cheng H."/>
            <person name="Wu Y.-H."/>
            <person name="Fang C."/>
            <person name="Xu X.-W."/>
        </authorList>
    </citation>
    <scope>NUCLEOTIDE SEQUENCE [LARGE SCALE GENOMIC DNA]</scope>
    <source>
        <strain evidence="1 2">Ery12</strain>
    </source>
</reference>
<evidence type="ECO:0000313" key="2">
    <source>
        <dbReference type="Proteomes" id="UP000284322"/>
    </source>
</evidence>
<dbReference type="InterPro" id="IPR052996">
    <property type="entry name" value="Carb_Metab_Mutarotase"/>
</dbReference>
<dbReference type="OrthoDB" id="7272712at2"/>
<dbReference type="GO" id="GO:0016857">
    <property type="term" value="F:racemase and epimerase activity, acting on carbohydrates and derivatives"/>
    <property type="evidence" value="ECO:0007669"/>
    <property type="project" value="InterPro"/>
</dbReference>
<name>A0A419R429_9SPHN</name>
<dbReference type="SUPFAM" id="SSF54909">
    <property type="entry name" value="Dimeric alpha+beta barrel"/>
    <property type="match status" value="1"/>
</dbReference>
<dbReference type="RefSeq" id="WP_120107726.1">
    <property type="nucleotide sequence ID" value="NZ_RAHJ01000014.1"/>
</dbReference>
<organism evidence="1 2">
    <name type="scientific">Tsuneonella suprasediminis</name>
    <dbReference type="NCBI Taxonomy" id="2306996"/>
    <lineage>
        <taxon>Bacteria</taxon>
        <taxon>Pseudomonadati</taxon>
        <taxon>Pseudomonadota</taxon>
        <taxon>Alphaproteobacteria</taxon>
        <taxon>Sphingomonadales</taxon>
        <taxon>Erythrobacteraceae</taxon>
        <taxon>Tsuneonella</taxon>
    </lineage>
</organism>
<accession>A0A419R429</accession>
<dbReference type="Proteomes" id="UP000284322">
    <property type="component" value="Unassembled WGS sequence"/>
</dbReference>
<proteinExistence type="predicted"/>
<sequence>MAIERRCFAVDLHNDAEMIAAYRRWHEPGGPPAAVTKAIRADGVISLQIWQIADRMFMIMEQDSERAPDPEIKKQRDAANPEVAEWDRMMAAFQKPLSSFPDQTWVEMEHIYDLRDQP</sequence>
<dbReference type="PANTHER" id="PTHR43239">
    <property type="entry name" value="UPF0734 PROTEIN DDB_G0273871/DDB_G0273177"/>
    <property type="match status" value="1"/>
</dbReference>
<dbReference type="EMBL" id="RAHJ01000014">
    <property type="protein sequence ID" value="RJX69239.1"/>
    <property type="molecule type" value="Genomic_DNA"/>
</dbReference>